<proteinExistence type="predicted"/>
<dbReference type="Proteomes" id="UP001597023">
    <property type="component" value="Unassembled WGS sequence"/>
</dbReference>
<dbReference type="InterPro" id="IPR011044">
    <property type="entry name" value="Quino_amine_DH_bsu"/>
</dbReference>
<accession>A0ABW2W057</accession>
<dbReference type="EMBL" id="JBHTEB010000001">
    <property type="protein sequence ID" value="MFD0312917.1"/>
    <property type="molecule type" value="Genomic_DNA"/>
</dbReference>
<evidence type="ECO:0000313" key="2">
    <source>
        <dbReference type="Proteomes" id="UP001597023"/>
    </source>
</evidence>
<dbReference type="SUPFAM" id="SSF50969">
    <property type="entry name" value="YVTN repeat-like/Quinoprotein amine dehydrogenase"/>
    <property type="match status" value="1"/>
</dbReference>
<reference evidence="2" key="1">
    <citation type="journal article" date="2019" name="Int. J. Syst. Evol. Microbiol.">
        <title>The Global Catalogue of Microorganisms (GCM) 10K type strain sequencing project: providing services to taxonomists for standard genome sequencing and annotation.</title>
        <authorList>
            <consortium name="The Broad Institute Genomics Platform"/>
            <consortium name="The Broad Institute Genome Sequencing Center for Infectious Disease"/>
            <person name="Wu L."/>
            <person name="Ma J."/>
        </authorList>
    </citation>
    <scope>NUCLEOTIDE SEQUENCE [LARGE SCALE GENOMIC DNA]</scope>
    <source>
        <strain evidence="2">CGMCC 4.7400</strain>
    </source>
</reference>
<sequence>MTGDALLRGWDATTGRPVGSPVEISDGATTAAVTVAPTGSVLALATKRHIEFRDTATHRPVGVPVPVGAAPATLAFSRTGSELLTGTYDAVVRRVPTAPLTDPYEALCAEVGPPDTRVRDAFAPGETRPATC</sequence>
<keyword evidence="2" id="KW-1185">Reference proteome</keyword>
<dbReference type="InterPro" id="IPR015943">
    <property type="entry name" value="WD40/YVTN_repeat-like_dom_sf"/>
</dbReference>
<name>A0ABW2W057_9ACTN</name>
<comment type="caution">
    <text evidence="1">The sequence shown here is derived from an EMBL/GenBank/DDBJ whole genome shotgun (WGS) entry which is preliminary data.</text>
</comment>
<gene>
    <name evidence="1" type="ORF">ACFQZ6_01455</name>
</gene>
<dbReference type="RefSeq" id="WP_381604496.1">
    <property type="nucleotide sequence ID" value="NZ_JBHTEB010000001.1"/>
</dbReference>
<dbReference type="Gene3D" id="2.130.10.10">
    <property type="entry name" value="YVTN repeat-like/Quinoprotein amine dehydrogenase"/>
    <property type="match status" value="1"/>
</dbReference>
<organism evidence="1 2">
    <name type="scientific">Streptomyces flavalbus</name>
    <dbReference type="NCBI Taxonomy" id="2665155"/>
    <lineage>
        <taxon>Bacteria</taxon>
        <taxon>Bacillati</taxon>
        <taxon>Actinomycetota</taxon>
        <taxon>Actinomycetes</taxon>
        <taxon>Kitasatosporales</taxon>
        <taxon>Streptomycetaceae</taxon>
        <taxon>Streptomyces</taxon>
    </lineage>
</organism>
<protein>
    <submittedName>
        <fullName evidence="1">Uncharacterized protein</fullName>
    </submittedName>
</protein>
<evidence type="ECO:0000313" key="1">
    <source>
        <dbReference type="EMBL" id="MFD0312917.1"/>
    </source>
</evidence>